<dbReference type="PANTHER" id="PTHR47793">
    <property type="entry name" value="HISTONE DEACETYLASE COMPLEX SUBUNIT CTI6"/>
    <property type="match status" value="1"/>
</dbReference>
<evidence type="ECO:0000256" key="4">
    <source>
        <dbReference type="SAM" id="MobiDB-lite"/>
    </source>
</evidence>
<reference evidence="6" key="1">
    <citation type="journal article" date="2020" name="Nat. Commun.">
        <title>Large-scale genome sequencing of mycorrhizal fungi provides insights into the early evolution of symbiotic traits.</title>
        <authorList>
            <person name="Miyauchi S."/>
            <person name="Kiss E."/>
            <person name="Kuo A."/>
            <person name="Drula E."/>
            <person name="Kohler A."/>
            <person name="Sanchez-Garcia M."/>
            <person name="Morin E."/>
            <person name="Andreopoulos B."/>
            <person name="Barry K.W."/>
            <person name="Bonito G."/>
            <person name="Buee M."/>
            <person name="Carver A."/>
            <person name="Chen C."/>
            <person name="Cichocki N."/>
            <person name="Clum A."/>
            <person name="Culley D."/>
            <person name="Crous P.W."/>
            <person name="Fauchery L."/>
            <person name="Girlanda M."/>
            <person name="Hayes R.D."/>
            <person name="Keri Z."/>
            <person name="LaButti K."/>
            <person name="Lipzen A."/>
            <person name="Lombard V."/>
            <person name="Magnuson J."/>
            <person name="Maillard F."/>
            <person name="Murat C."/>
            <person name="Nolan M."/>
            <person name="Ohm R.A."/>
            <person name="Pangilinan J."/>
            <person name="Pereira M.F."/>
            <person name="Perotto S."/>
            <person name="Peter M."/>
            <person name="Pfister S."/>
            <person name="Riley R."/>
            <person name="Sitrit Y."/>
            <person name="Stielow J.B."/>
            <person name="Szollosi G."/>
            <person name="Zifcakova L."/>
            <person name="Stursova M."/>
            <person name="Spatafora J.W."/>
            <person name="Tedersoo L."/>
            <person name="Vaario L.M."/>
            <person name="Yamada A."/>
            <person name="Yan M."/>
            <person name="Wang P."/>
            <person name="Xu J."/>
            <person name="Bruns T."/>
            <person name="Baldrian P."/>
            <person name="Vilgalys R."/>
            <person name="Dunand C."/>
            <person name="Henrissat B."/>
            <person name="Grigoriev I.V."/>
            <person name="Hibbett D."/>
            <person name="Nagy L.G."/>
            <person name="Martin F.M."/>
        </authorList>
    </citation>
    <scope>NUCLEOTIDE SEQUENCE</scope>
    <source>
        <strain evidence="6">UP504</strain>
    </source>
</reference>
<dbReference type="SUPFAM" id="SSF57903">
    <property type="entry name" value="FYVE/PHD zinc finger"/>
    <property type="match status" value="1"/>
</dbReference>
<proteinExistence type="predicted"/>
<dbReference type="CDD" id="cd15550">
    <property type="entry name" value="PHD_MLL5"/>
    <property type="match status" value="1"/>
</dbReference>
<dbReference type="AlphaFoldDB" id="A0A9P6AQB0"/>
<dbReference type="InterPro" id="IPR011011">
    <property type="entry name" value="Znf_FYVE_PHD"/>
</dbReference>
<dbReference type="Gene3D" id="3.30.40.10">
    <property type="entry name" value="Zinc/RING finger domain, C3HC4 (zinc finger)"/>
    <property type="match status" value="1"/>
</dbReference>
<feature type="compositionally biased region" description="Basic and acidic residues" evidence="4">
    <location>
        <begin position="59"/>
        <end position="71"/>
    </location>
</feature>
<dbReference type="Proteomes" id="UP000886523">
    <property type="component" value="Unassembled WGS sequence"/>
</dbReference>
<dbReference type="OrthoDB" id="79252at2759"/>
<gene>
    <name evidence="6" type="ORF">BS47DRAFT_105838</name>
</gene>
<dbReference type="PANTHER" id="PTHR47793:SF1">
    <property type="entry name" value="HISTONE DEACETYLASE COMPLEX SUBUNIT CTI6"/>
    <property type="match status" value="1"/>
</dbReference>
<dbReference type="Pfam" id="PF20826">
    <property type="entry name" value="PHD_5"/>
    <property type="match status" value="1"/>
</dbReference>
<dbReference type="GO" id="GO:0008270">
    <property type="term" value="F:zinc ion binding"/>
    <property type="evidence" value="ECO:0007669"/>
    <property type="project" value="UniProtKB-KW"/>
</dbReference>
<accession>A0A9P6AQB0</accession>
<evidence type="ECO:0000313" key="7">
    <source>
        <dbReference type="Proteomes" id="UP000886523"/>
    </source>
</evidence>
<feature type="compositionally biased region" description="Basic and acidic residues" evidence="4">
    <location>
        <begin position="41"/>
        <end position="52"/>
    </location>
</feature>
<keyword evidence="2" id="KW-0863">Zinc-finger</keyword>
<dbReference type="PROSITE" id="PS01359">
    <property type="entry name" value="ZF_PHD_1"/>
    <property type="match status" value="1"/>
</dbReference>
<sequence>MPPKASGTRRSARAVRHNSGQDPKSPSSATGHPTPPTGEPKGPKEKDDDPPKPRRGTKGRSDSHHAEETKTSSRSTKHAPEPSPPDDPTNGEEDDESGITRCVCDEAEAETKDMGFMVQCEQCNVWQHGICMGIDREEDCPDEYFCHDCRPDLHTALLEDLERRAKAPSRRDNKKTNRSTSSRTSRSTSPDGRKSHKSPKRRNTMNSRDPELEIVLDMSRKEAERAGIITDGDQETGEGRRKRKRAGDPTDVAESSSNTRRKRSAGSPESTRSDAVNADAPPSRPKSSKHPSNASSVSDPAAGDSGPLGRGRRSSRKEKEPSLDVDASGKSKHPNQYTYRVPKQPIASPSKRAGNAAHEHGTRRNPPQPRPAASPSPVPLSYNIPDHFSHLAPLLPHPTPQGVSVKVGPNEDNRILEKGVKVRWPPKRTTIGEMRRRVRGMMEYVARAQLEAGERERRADMLRAALQENALTVPSTEPTQAPTALPTPAASTEDENEGPEKMIMAMSP</sequence>
<dbReference type="InterPro" id="IPR019786">
    <property type="entry name" value="Zinc_finger_PHD-type_CS"/>
</dbReference>
<evidence type="ECO:0000259" key="5">
    <source>
        <dbReference type="SMART" id="SM00249"/>
    </source>
</evidence>
<dbReference type="InterPro" id="IPR013083">
    <property type="entry name" value="Znf_RING/FYVE/PHD"/>
</dbReference>
<keyword evidence="7" id="KW-1185">Reference proteome</keyword>
<feature type="region of interest" description="Disordered" evidence="4">
    <location>
        <begin position="392"/>
        <end position="411"/>
    </location>
</feature>
<keyword evidence="3" id="KW-0862">Zinc</keyword>
<evidence type="ECO:0000313" key="6">
    <source>
        <dbReference type="EMBL" id="KAF9510043.1"/>
    </source>
</evidence>
<feature type="region of interest" description="Disordered" evidence="4">
    <location>
        <begin position="160"/>
        <end position="384"/>
    </location>
</feature>
<dbReference type="SMART" id="SM00249">
    <property type="entry name" value="PHD"/>
    <property type="match status" value="1"/>
</dbReference>
<evidence type="ECO:0000256" key="2">
    <source>
        <dbReference type="ARBA" id="ARBA00022771"/>
    </source>
</evidence>
<keyword evidence="1" id="KW-0479">Metal-binding</keyword>
<dbReference type="InterPro" id="IPR001965">
    <property type="entry name" value="Znf_PHD"/>
</dbReference>
<feature type="compositionally biased region" description="Basic residues" evidence="4">
    <location>
        <begin position="194"/>
        <end position="203"/>
    </location>
</feature>
<feature type="region of interest" description="Disordered" evidence="4">
    <location>
        <begin position="471"/>
        <end position="508"/>
    </location>
</feature>
<feature type="region of interest" description="Disordered" evidence="4">
    <location>
        <begin position="1"/>
        <end position="101"/>
    </location>
</feature>
<feature type="compositionally biased region" description="Polar residues" evidence="4">
    <location>
        <begin position="18"/>
        <end position="29"/>
    </location>
</feature>
<dbReference type="InterPro" id="IPR053051">
    <property type="entry name" value="HDAC_complex_subunit"/>
</dbReference>
<evidence type="ECO:0000256" key="1">
    <source>
        <dbReference type="ARBA" id="ARBA00022723"/>
    </source>
</evidence>
<organism evidence="6 7">
    <name type="scientific">Hydnum rufescens UP504</name>
    <dbReference type="NCBI Taxonomy" id="1448309"/>
    <lineage>
        <taxon>Eukaryota</taxon>
        <taxon>Fungi</taxon>
        <taxon>Dikarya</taxon>
        <taxon>Basidiomycota</taxon>
        <taxon>Agaricomycotina</taxon>
        <taxon>Agaricomycetes</taxon>
        <taxon>Cantharellales</taxon>
        <taxon>Hydnaceae</taxon>
        <taxon>Hydnum</taxon>
    </lineage>
</organism>
<feature type="compositionally biased region" description="Low complexity" evidence="4">
    <location>
        <begin position="178"/>
        <end position="189"/>
    </location>
</feature>
<evidence type="ECO:0000256" key="3">
    <source>
        <dbReference type="ARBA" id="ARBA00022833"/>
    </source>
</evidence>
<name>A0A9P6AQB0_9AGAM</name>
<dbReference type="EMBL" id="MU129024">
    <property type="protein sequence ID" value="KAF9510043.1"/>
    <property type="molecule type" value="Genomic_DNA"/>
</dbReference>
<feature type="domain" description="Zinc finger PHD-type" evidence="5">
    <location>
        <begin position="101"/>
        <end position="150"/>
    </location>
</feature>
<feature type="compositionally biased region" description="Basic and acidic residues" evidence="4">
    <location>
        <begin position="160"/>
        <end position="175"/>
    </location>
</feature>
<comment type="caution">
    <text evidence="6">The sequence shown here is derived from an EMBL/GenBank/DDBJ whole genome shotgun (WGS) entry which is preliminary data.</text>
</comment>
<feature type="compositionally biased region" description="Pro residues" evidence="4">
    <location>
        <begin position="366"/>
        <end position="378"/>
    </location>
</feature>
<feature type="compositionally biased region" description="Low complexity" evidence="4">
    <location>
        <begin position="476"/>
        <end position="490"/>
    </location>
</feature>
<protein>
    <recommendedName>
        <fullName evidence="5">Zinc finger PHD-type domain-containing protein</fullName>
    </recommendedName>
</protein>